<evidence type="ECO:0000256" key="8">
    <source>
        <dbReference type="ARBA" id="ARBA00022448"/>
    </source>
</evidence>
<evidence type="ECO:0000259" key="19">
    <source>
        <dbReference type="Pfam" id="PF05524"/>
    </source>
</evidence>
<evidence type="ECO:0000313" key="20">
    <source>
        <dbReference type="EMBL" id="VAX42667.1"/>
    </source>
</evidence>
<evidence type="ECO:0000256" key="7">
    <source>
        <dbReference type="ARBA" id="ARBA00016544"/>
    </source>
</evidence>
<dbReference type="Pfam" id="PF00391">
    <property type="entry name" value="PEP-utilizers"/>
    <property type="match status" value="1"/>
</dbReference>
<proteinExistence type="inferred from homology"/>
<organism evidence="20">
    <name type="scientific">hydrothermal vent metagenome</name>
    <dbReference type="NCBI Taxonomy" id="652676"/>
    <lineage>
        <taxon>unclassified sequences</taxon>
        <taxon>metagenomes</taxon>
        <taxon>ecological metagenomes</taxon>
    </lineage>
</organism>
<dbReference type="Gene3D" id="3.50.30.10">
    <property type="entry name" value="Phosphohistidine domain"/>
    <property type="match status" value="1"/>
</dbReference>
<dbReference type="InterPro" id="IPR000121">
    <property type="entry name" value="PEP_util_C"/>
</dbReference>
<keyword evidence="12" id="KW-0598">Phosphotransferase system</keyword>
<dbReference type="Gene3D" id="3.20.20.60">
    <property type="entry name" value="Phosphoenolpyruvate-binding domains"/>
    <property type="match status" value="1"/>
</dbReference>
<evidence type="ECO:0000256" key="1">
    <source>
        <dbReference type="ARBA" id="ARBA00000683"/>
    </source>
</evidence>
<dbReference type="InterPro" id="IPR050499">
    <property type="entry name" value="PEP-utilizing_PTS_enzyme"/>
</dbReference>
<accession>A0A3B1E956</accession>
<dbReference type="GO" id="GO:0016301">
    <property type="term" value="F:kinase activity"/>
    <property type="evidence" value="ECO:0007669"/>
    <property type="project" value="UniProtKB-KW"/>
</dbReference>
<dbReference type="AlphaFoldDB" id="A0A3B1E956"/>
<evidence type="ECO:0000256" key="4">
    <source>
        <dbReference type="ARBA" id="ARBA00004496"/>
    </source>
</evidence>
<feature type="domain" description="Phosphotransferase system enzyme I N-terminal" evidence="19">
    <location>
        <begin position="5"/>
        <end position="128"/>
    </location>
</feature>
<dbReference type="GO" id="GO:0046872">
    <property type="term" value="F:metal ion binding"/>
    <property type="evidence" value="ECO:0007669"/>
    <property type="project" value="UniProtKB-KW"/>
</dbReference>
<dbReference type="InterPro" id="IPR015813">
    <property type="entry name" value="Pyrv/PenolPyrv_kinase-like_dom"/>
</dbReference>
<evidence type="ECO:0000256" key="10">
    <source>
        <dbReference type="ARBA" id="ARBA00022597"/>
    </source>
</evidence>
<evidence type="ECO:0000256" key="5">
    <source>
        <dbReference type="ARBA" id="ARBA00007837"/>
    </source>
</evidence>
<feature type="domain" description="PEP-utilising enzyme C-terminal" evidence="18">
    <location>
        <begin position="261"/>
        <end position="417"/>
    </location>
</feature>
<dbReference type="InterPro" id="IPR036637">
    <property type="entry name" value="Phosphohistidine_dom_sf"/>
</dbReference>
<evidence type="ECO:0000256" key="15">
    <source>
        <dbReference type="ARBA" id="ARBA00022842"/>
    </source>
</evidence>
<evidence type="ECO:0000259" key="18">
    <source>
        <dbReference type="Pfam" id="PF02896"/>
    </source>
</evidence>
<evidence type="ECO:0000256" key="12">
    <source>
        <dbReference type="ARBA" id="ARBA00022683"/>
    </source>
</evidence>
<keyword evidence="8" id="KW-0813">Transport</keyword>
<dbReference type="GO" id="GO:0005737">
    <property type="term" value="C:cytoplasm"/>
    <property type="evidence" value="ECO:0007669"/>
    <property type="project" value="UniProtKB-SubCell"/>
</dbReference>
<evidence type="ECO:0000256" key="11">
    <source>
        <dbReference type="ARBA" id="ARBA00022679"/>
    </source>
</evidence>
<dbReference type="EC" id="2.7.3.9" evidence="6"/>
<comment type="function">
    <text evidence="3">General (non sugar-specific) component of the phosphoenolpyruvate-dependent sugar phosphotransferase system (sugar PTS). This major carbohydrate active-transport system catalyzes the phosphorylation of incoming sugar substrates concomitantly with their translocation across the cell membrane. Enzyme I transfers the phosphoryl group from phosphoenolpyruvate (PEP) to the phosphoryl carrier protein (HPr).</text>
</comment>
<evidence type="ECO:0000256" key="3">
    <source>
        <dbReference type="ARBA" id="ARBA00002728"/>
    </source>
</evidence>
<evidence type="ECO:0000256" key="14">
    <source>
        <dbReference type="ARBA" id="ARBA00022777"/>
    </source>
</evidence>
<keyword evidence="20" id="KW-0670">Pyruvate</keyword>
<evidence type="ECO:0000256" key="13">
    <source>
        <dbReference type="ARBA" id="ARBA00022723"/>
    </source>
</evidence>
<keyword evidence="15" id="KW-0460">Magnesium</keyword>
<keyword evidence="14" id="KW-0418">Kinase</keyword>
<sequence length="417" mass="46776">METWHGIAVSPGVIIGPALVLGTEVFRIPQRFVSIDAVETEISRFRAAMEQVYEEIAKNEELASDQLGAQYGAIFAAHLQMVRDPRLIGEIEELVQEKNYSPEFATSRVLRKYAKVFQNLGDNYMAERAADIFDLEKRILRNLLGERREELATLTESVIVLANNLTPSETANLNKEFVQGFATERGGRTSHTAILAGALEIPAVVGLGNFLSEISGGETIIIDGNRGKVILNPDEKSLEEYHKSKERQRTVTERRLSLGSILPITTDGTRIQVMGNIEFPDEAEHCTRRGADGIGLYRTEFLYLERNLQPTEEDHYQAYCQVIRAFPNQPVIIRTIDLGADKVPGSMEQIFREMPNPVLGLRSIRLCLKNQPLFKTQLRAILRAAVNGDVKIMFPLVATLGELRQAKMILKDVQEEL</sequence>
<dbReference type="InterPro" id="IPR006318">
    <property type="entry name" value="PTS_EI-like"/>
</dbReference>
<dbReference type="NCBIfam" id="TIGR01417">
    <property type="entry name" value="PTS_I_fam"/>
    <property type="match status" value="1"/>
</dbReference>
<dbReference type="InterPro" id="IPR018274">
    <property type="entry name" value="PEP_util_AS"/>
</dbReference>
<keyword evidence="13" id="KW-0479">Metal-binding</keyword>
<keyword evidence="10" id="KW-0762">Sugar transport</keyword>
<gene>
    <name evidence="20" type="ORF">MNBD_PLANCTO02-523</name>
</gene>
<evidence type="ECO:0000256" key="2">
    <source>
        <dbReference type="ARBA" id="ARBA00001946"/>
    </source>
</evidence>
<dbReference type="SUPFAM" id="SSF47831">
    <property type="entry name" value="Enzyme I of the PEP:sugar phosphotransferase system HPr-binding (sub)domain"/>
    <property type="match status" value="1"/>
</dbReference>
<comment type="similarity">
    <text evidence="5">Belongs to the PEP-utilizing enzyme family.</text>
</comment>
<reference evidence="20" key="1">
    <citation type="submission" date="2018-06" db="EMBL/GenBank/DDBJ databases">
        <authorList>
            <person name="Zhirakovskaya E."/>
        </authorList>
    </citation>
    <scope>NUCLEOTIDE SEQUENCE</scope>
</reference>
<protein>
    <recommendedName>
        <fullName evidence="7">Phosphoenolpyruvate-protein phosphotransferase</fullName>
        <ecNumber evidence="6">2.7.3.9</ecNumber>
    </recommendedName>
    <alternativeName>
        <fullName evidence="16">Phosphotransferase system, enzyme I</fullName>
    </alternativeName>
</protein>
<evidence type="ECO:0000256" key="16">
    <source>
        <dbReference type="ARBA" id="ARBA00033235"/>
    </source>
</evidence>
<dbReference type="PANTHER" id="PTHR46244:SF3">
    <property type="entry name" value="PHOSPHOENOLPYRUVATE-PROTEIN PHOSPHOTRANSFERASE"/>
    <property type="match status" value="1"/>
</dbReference>
<dbReference type="Pfam" id="PF02896">
    <property type="entry name" value="PEP-utilizers_C"/>
    <property type="match status" value="1"/>
</dbReference>
<comment type="catalytic activity">
    <reaction evidence="1">
        <text>L-histidyl-[protein] + phosphoenolpyruvate = N(pros)-phospho-L-histidyl-[protein] + pyruvate</text>
        <dbReference type="Rhea" id="RHEA:23880"/>
        <dbReference type="Rhea" id="RHEA-COMP:9745"/>
        <dbReference type="Rhea" id="RHEA-COMP:9746"/>
        <dbReference type="ChEBI" id="CHEBI:15361"/>
        <dbReference type="ChEBI" id="CHEBI:29979"/>
        <dbReference type="ChEBI" id="CHEBI:58702"/>
        <dbReference type="ChEBI" id="CHEBI:64837"/>
        <dbReference type="EC" id="2.7.3.9"/>
    </reaction>
</comment>
<dbReference type="PROSITE" id="PS00370">
    <property type="entry name" value="PEP_ENZYMES_PHOS_SITE"/>
    <property type="match status" value="1"/>
</dbReference>
<dbReference type="SUPFAM" id="SSF51621">
    <property type="entry name" value="Phosphoenolpyruvate/pyruvate domain"/>
    <property type="match status" value="1"/>
</dbReference>
<dbReference type="Pfam" id="PF05524">
    <property type="entry name" value="PEP-utilisers_N"/>
    <property type="match status" value="1"/>
</dbReference>
<feature type="non-terminal residue" evidence="20">
    <location>
        <position position="417"/>
    </location>
</feature>
<evidence type="ECO:0000259" key="17">
    <source>
        <dbReference type="Pfam" id="PF00391"/>
    </source>
</evidence>
<comment type="cofactor">
    <cofactor evidence="2">
        <name>Mg(2+)</name>
        <dbReference type="ChEBI" id="CHEBI:18420"/>
    </cofactor>
</comment>
<dbReference type="InterPro" id="IPR008731">
    <property type="entry name" value="PTS_EIN"/>
</dbReference>
<dbReference type="EMBL" id="UOGL01000679">
    <property type="protein sequence ID" value="VAX42667.1"/>
    <property type="molecule type" value="Genomic_DNA"/>
</dbReference>
<dbReference type="Gene3D" id="1.10.274.10">
    <property type="entry name" value="PtsI, HPr-binding domain"/>
    <property type="match status" value="1"/>
</dbReference>
<name>A0A3B1E956_9ZZZZ</name>
<evidence type="ECO:0000256" key="6">
    <source>
        <dbReference type="ARBA" id="ARBA00012232"/>
    </source>
</evidence>
<dbReference type="SUPFAM" id="SSF52009">
    <property type="entry name" value="Phosphohistidine domain"/>
    <property type="match status" value="1"/>
</dbReference>
<keyword evidence="9" id="KW-0963">Cytoplasm</keyword>
<dbReference type="PANTHER" id="PTHR46244">
    <property type="entry name" value="PHOSPHOENOLPYRUVATE-PROTEIN PHOSPHOTRANSFERASE"/>
    <property type="match status" value="1"/>
</dbReference>
<dbReference type="InterPro" id="IPR040442">
    <property type="entry name" value="Pyrv_kinase-like_dom_sf"/>
</dbReference>
<dbReference type="GO" id="GO:0008965">
    <property type="term" value="F:phosphoenolpyruvate-protein phosphotransferase activity"/>
    <property type="evidence" value="ECO:0007669"/>
    <property type="project" value="UniProtKB-EC"/>
</dbReference>
<evidence type="ECO:0000256" key="9">
    <source>
        <dbReference type="ARBA" id="ARBA00022490"/>
    </source>
</evidence>
<comment type="subcellular location">
    <subcellularLocation>
        <location evidence="4">Cytoplasm</location>
    </subcellularLocation>
</comment>
<feature type="domain" description="PEP-utilising enzyme mobile" evidence="17">
    <location>
        <begin position="155"/>
        <end position="227"/>
    </location>
</feature>
<keyword evidence="11 20" id="KW-0808">Transferase</keyword>
<dbReference type="InterPro" id="IPR036618">
    <property type="entry name" value="PtsI_HPr-bd_sf"/>
</dbReference>
<dbReference type="GO" id="GO:0009401">
    <property type="term" value="P:phosphoenolpyruvate-dependent sugar phosphotransferase system"/>
    <property type="evidence" value="ECO:0007669"/>
    <property type="project" value="UniProtKB-KW"/>
</dbReference>
<dbReference type="InterPro" id="IPR008279">
    <property type="entry name" value="PEP-util_enz_mobile_dom"/>
</dbReference>